<reference evidence="1 2" key="1">
    <citation type="journal article" date="2023" name="BMC Biol.">
        <title>The compact genome of the sponge Oopsacas minuta (Hexactinellida) is lacking key metazoan core genes.</title>
        <authorList>
            <person name="Santini S."/>
            <person name="Schenkelaars Q."/>
            <person name="Jourda C."/>
            <person name="Duchesne M."/>
            <person name="Belahbib H."/>
            <person name="Rocher C."/>
            <person name="Selva M."/>
            <person name="Riesgo A."/>
            <person name="Vervoort M."/>
            <person name="Leys S.P."/>
            <person name="Kodjabachian L."/>
            <person name="Le Bivic A."/>
            <person name="Borchiellini C."/>
            <person name="Claverie J.M."/>
            <person name="Renard E."/>
        </authorList>
    </citation>
    <scope>NUCLEOTIDE SEQUENCE [LARGE SCALE GENOMIC DNA]</scope>
    <source>
        <strain evidence="1">SPO-2</strain>
    </source>
</reference>
<protein>
    <submittedName>
        <fullName evidence="1">Uncharacterized protein</fullName>
    </submittedName>
</protein>
<name>A0AAV7KCR7_9METZ</name>
<dbReference type="Proteomes" id="UP001165289">
    <property type="component" value="Unassembled WGS sequence"/>
</dbReference>
<comment type="caution">
    <text evidence="1">The sequence shown here is derived from an EMBL/GenBank/DDBJ whole genome shotgun (WGS) entry which is preliminary data.</text>
</comment>
<dbReference type="AlphaFoldDB" id="A0AAV7KCR7"/>
<organism evidence="1 2">
    <name type="scientific">Oopsacas minuta</name>
    <dbReference type="NCBI Taxonomy" id="111878"/>
    <lineage>
        <taxon>Eukaryota</taxon>
        <taxon>Metazoa</taxon>
        <taxon>Porifera</taxon>
        <taxon>Hexactinellida</taxon>
        <taxon>Hexasterophora</taxon>
        <taxon>Lyssacinosida</taxon>
        <taxon>Leucopsacidae</taxon>
        <taxon>Oopsacas</taxon>
    </lineage>
</organism>
<keyword evidence="2" id="KW-1185">Reference proteome</keyword>
<gene>
    <name evidence="1" type="ORF">LOD99_11021</name>
</gene>
<sequence length="427" mass="48303">MTAIENIKAGQKIQKKTYDSKVKHNRSEFVEGDEVLVHNIKKAKRLPGTKDVRKYLGPYTIEKVKPSHLVARKDPDSKTTTITHQSMTKISFSHERKKAALVNNTYLTQLHERLATKAASLTSLNLLYSYHPPKELNFEIKEKLTVSAGNWYAEYRSSYPTEILEETQRDLDHPITVLLPAIIELIFPTEQVHEIIEIPEQSIQNASDLIPYPKWGGEYNNIVQSNTCSIDNILAILTSNKATIIDSLKLFGNTHVEAEFQYIFELAANCKFETLRGYVTTKIGLEVIYDSSGLIRSYDFFGSEGNIIKYLRTEDLGHHKYFTLFQCHECTNTFETQFMISNIGGVITNLESSVNRSLVHIKCKSCGSTTAVLERISGQFKSIPVMLTIEIGRLPDLPDIFASILANFLPSVTTNGHFTTNLLDLVY</sequence>
<proteinExistence type="predicted"/>
<accession>A0AAV7KCR7</accession>
<evidence type="ECO:0000313" key="2">
    <source>
        <dbReference type="Proteomes" id="UP001165289"/>
    </source>
</evidence>
<evidence type="ECO:0000313" key="1">
    <source>
        <dbReference type="EMBL" id="KAI6658655.1"/>
    </source>
</evidence>
<dbReference type="EMBL" id="JAKMXF010000086">
    <property type="protein sequence ID" value="KAI6658655.1"/>
    <property type="molecule type" value="Genomic_DNA"/>
</dbReference>